<accession>A0A1F5NJF4</accession>
<protein>
    <recommendedName>
        <fullName evidence="3">N-acetyltransferase domain-containing protein</fullName>
    </recommendedName>
</protein>
<name>A0A1F5NJF4_9BACT</name>
<dbReference type="STRING" id="1817824.A2751_00560"/>
<dbReference type="AlphaFoldDB" id="A0A1F5NJF4"/>
<proteinExistence type="predicted"/>
<organism evidence="1 2">
    <name type="scientific">Candidatus Doudnabacteria bacterium RIFCSPHIGHO2_01_FULL_46_14</name>
    <dbReference type="NCBI Taxonomy" id="1817824"/>
    <lineage>
        <taxon>Bacteria</taxon>
        <taxon>Candidatus Doudnaibacteriota</taxon>
    </lineage>
</organism>
<reference evidence="1 2" key="1">
    <citation type="journal article" date="2016" name="Nat. Commun.">
        <title>Thousands of microbial genomes shed light on interconnected biogeochemical processes in an aquifer system.</title>
        <authorList>
            <person name="Anantharaman K."/>
            <person name="Brown C.T."/>
            <person name="Hug L.A."/>
            <person name="Sharon I."/>
            <person name="Castelle C.J."/>
            <person name="Probst A.J."/>
            <person name="Thomas B.C."/>
            <person name="Singh A."/>
            <person name="Wilkins M.J."/>
            <person name="Karaoz U."/>
            <person name="Brodie E.L."/>
            <person name="Williams K.H."/>
            <person name="Hubbard S.S."/>
            <person name="Banfield J.F."/>
        </authorList>
    </citation>
    <scope>NUCLEOTIDE SEQUENCE [LARGE SCALE GENOMIC DNA]</scope>
</reference>
<evidence type="ECO:0008006" key="3">
    <source>
        <dbReference type="Google" id="ProtNLM"/>
    </source>
</evidence>
<comment type="caution">
    <text evidence="1">The sequence shown here is derived from an EMBL/GenBank/DDBJ whole genome shotgun (WGS) entry which is preliminary data.</text>
</comment>
<dbReference type="Proteomes" id="UP000176864">
    <property type="component" value="Unassembled WGS sequence"/>
</dbReference>
<evidence type="ECO:0000313" key="2">
    <source>
        <dbReference type="Proteomes" id="UP000176864"/>
    </source>
</evidence>
<dbReference type="EMBL" id="MFEK01000017">
    <property type="protein sequence ID" value="OGE77664.1"/>
    <property type="molecule type" value="Genomic_DNA"/>
</dbReference>
<gene>
    <name evidence="1" type="ORF">A2751_00560</name>
</gene>
<sequence length="205" mass="24299">MTVALKKLKKWFINYRKRSNALKQFSNNSCYDIDLKLYLDKFFKFFPSNEGDNELKQDFSLIMSSGTGYNDAWLGNGPYRDASYTIALYKSKHKKNVSGYLCCIGFDVQKVTKSEIVVKQIQGSFGKEGLLRLFKWERMMLKVLTDWASQNGFKKIWVIMAKNSFYYNRYGEDRKKRMYMHYDITARRSGFSFDETNKQYFKVLD</sequence>
<evidence type="ECO:0000313" key="1">
    <source>
        <dbReference type="EMBL" id="OGE77664.1"/>
    </source>
</evidence>